<accession>A0A9D1RRW4</accession>
<feature type="compositionally biased region" description="Gly residues" evidence="1">
    <location>
        <begin position="18"/>
        <end position="30"/>
    </location>
</feature>
<organism evidence="2 3">
    <name type="scientific">Candidatus Corynebacterium avicola</name>
    <dbReference type="NCBI Taxonomy" id="2838527"/>
    <lineage>
        <taxon>Bacteria</taxon>
        <taxon>Bacillati</taxon>
        <taxon>Actinomycetota</taxon>
        <taxon>Actinomycetes</taxon>
        <taxon>Mycobacteriales</taxon>
        <taxon>Corynebacteriaceae</taxon>
        <taxon>Corynebacterium</taxon>
    </lineage>
</organism>
<evidence type="ECO:0000313" key="2">
    <source>
        <dbReference type="EMBL" id="HIW91672.1"/>
    </source>
</evidence>
<dbReference type="Proteomes" id="UP000824190">
    <property type="component" value="Unassembled WGS sequence"/>
</dbReference>
<feature type="region of interest" description="Disordered" evidence="1">
    <location>
        <begin position="1"/>
        <end position="40"/>
    </location>
</feature>
<evidence type="ECO:0000313" key="3">
    <source>
        <dbReference type="Proteomes" id="UP000824190"/>
    </source>
</evidence>
<dbReference type="EMBL" id="DXGC01000073">
    <property type="protein sequence ID" value="HIW91672.1"/>
    <property type="molecule type" value="Genomic_DNA"/>
</dbReference>
<reference evidence="2" key="2">
    <citation type="submission" date="2021-04" db="EMBL/GenBank/DDBJ databases">
        <authorList>
            <person name="Gilroy R."/>
        </authorList>
    </citation>
    <scope>NUCLEOTIDE SEQUENCE</scope>
    <source>
        <strain evidence="2">CHK32-1732</strain>
    </source>
</reference>
<comment type="caution">
    <text evidence="2">The sequence shown here is derived from an EMBL/GenBank/DDBJ whole genome shotgun (WGS) entry which is preliminary data.</text>
</comment>
<proteinExistence type="predicted"/>
<reference evidence="2" key="1">
    <citation type="journal article" date="2021" name="PeerJ">
        <title>Extensive microbial diversity within the chicken gut microbiome revealed by metagenomics and culture.</title>
        <authorList>
            <person name="Gilroy R."/>
            <person name="Ravi A."/>
            <person name="Getino M."/>
            <person name="Pursley I."/>
            <person name="Horton D.L."/>
            <person name="Alikhan N.F."/>
            <person name="Baker D."/>
            <person name="Gharbi K."/>
            <person name="Hall N."/>
            <person name="Watson M."/>
            <person name="Adriaenssens E.M."/>
            <person name="Foster-Nyarko E."/>
            <person name="Jarju S."/>
            <person name="Secka A."/>
            <person name="Antonio M."/>
            <person name="Oren A."/>
            <person name="Chaudhuri R.R."/>
            <person name="La Ragione R."/>
            <person name="Hildebrand F."/>
            <person name="Pallen M.J."/>
        </authorList>
    </citation>
    <scope>NUCLEOTIDE SEQUENCE</scope>
    <source>
        <strain evidence="2">CHK32-1732</strain>
    </source>
</reference>
<gene>
    <name evidence="2" type="ORF">H9870_08435</name>
</gene>
<sequence>MSGPGNQGARGTTAMGPMMGGAGRGAGAGAGSHASAHKTGKLSSVLVTRSGTGFTGVRDYFTRQFLGKKPRTVKKTIR</sequence>
<dbReference type="AlphaFoldDB" id="A0A9D1RRW4"/>
<evidence type="ECO:0000256" key="1">
    <source>
        <dbReference type="SAM" id="MobiDB-lite"/>
    </source>
</evidence>
<protein>
    <submittedName>
        <fullName evidence="2">Uncharacterized protein</fullName>
    </submittedName>
</protein>
<name>A0A9D1RRW4_9CORY</name>